<evidence type="ECO:0000313" key="3">
    <source>
        <dbReference type="EMBL" id="ACU13800.1"/>
    </source>
</evidence>
<dbReference type="ExpressionAtlas" id="C6SX27">
    <property type="expression patterns" value="baseline and differential"/>
</dbReference>
<dbReference type="Proteomes" id="UP000008827">
    <property type="component" value="Chromosome 7"/>
</dbReference>
<feature type="transmembrane region" description="Helical" evidence="2">
    <location>
        <begin position="61"/>
        <end position="79"/>
    </location>
</feature>
<accession>C6SX27</accession>
<dbReference type="eggNOG" id="ENOG502RZAC">
    <property type="taxonomic scope" value="Eukaryota"/>
</dbReference>
<dbReference type="AlphaFoldDB" id="C6SX27"/>
<keyword evidence="2" id="KW-1133">Transmembrane helix</keyword>
<dbReference type="STRING" id="3847.C6SX27"/>
<reference evidence="3" key="1">
    <citation type="submission" date="2009-08" db="EMBL/GenBank/DDBJ databases">
        <authorList>
            <person name="Cheung F."/>
            <person name="Xiao Y."/>
            <person name="Chan A."/>
            <person name="Moskal W."/>
            <person name="Town C.D."/>
        </authorList>
    </citation>
    <scope>NUCLEOTIDE SEQUENCE</scope>
</reference>
<keyword evidence="2" id="KW-0472">Membrane</keyword>
<dbReference type="EMBL" id="BT089721">
    <property type="protein sequence ID" value="ACU13800.1"/>
    <property type="molecule type" value="mRNA"/>
</dbReference>
<gene>
    <name evidence="5" type="primary">LOC100305896</name>
    <name evidence="4" type="ORF">GLYMA_07G010600</name>
</gene>
<feature type="region of interest" description="Disordered" evidence="1">
    <location>
        <begin position="82"/>
        <end position="124"/>
    </location>
</feature>
<protein>
    <submittedName>
        <fullName evidence="3 5">Uncharacterized protein</fullName>
    </submittedName>
</protein>
<evidence type="ECO:0000256" key="2">
    <source>
        <dbReference type="SAM" id="Phobius"/>
    </source>
</evidence>
<dbReference type="SMR" id="C6SX27"/>
<reference evidence="4 5" key="2">
    <citation type="journal article" date="2010" name="Nature">
        <title>Genome sequence of the palaeopolyploid soybean.</title>
        <authorList>
            <person name="Schmutz J."/>
            <person name="Cannon S.B."/>
            <person name="Schlueter J."/>
            <person name="Ma J."/>
            <person name="Mitros T."/>
            <person name="Nelson W."/>
            <person name="Hyten D.L."/>
            <person name="Song Q."/>
            <person name="Thelen J.J."/>
            <person name="Cheng J."/>
            <person name="Xu D."/>
            <person name="Hellsten U."/>
            <person name="May G.D."/>
            <person name="Yu Y."/>
            <person name="Sakurai T."/>
            <person name="Umezawa T."/>
            <person name="Bhattacharyya M.K."/>
            <person name="Sandhu D."/>
            <person name="Valliyodan B."/>
            <person name="Lindquist E."/>
            <person name="Peto M."/>
            <person name="Grant D."/>
            <person name="Shu S."/>
            <person name="Goodstein D."/>
            <person name="Barry K."/>
            <person name="Futrell-Griggs M."/>
            <person name="Abernathy B."/>
            <person name="Du J."/>
            <person name="Tian Z."/>
            <person name="Zhu L."/>
            <person name="Gill N."/>
            <person name="Joshi T."/>
            <person name="Libault M."/>
            <person name="Sethuraman A."/>
            <person name="Zhang X.-C."/>
            <person name="Shinozaki K."/>
            <person name="Nguyen H.T."/>
            <person name="Wing R.A."/>
            <person name="Cregan P."/>
            <person name="Specht J."/>
            <person name="Grimwood J."/>
            <person name="Rokhsar D."/>
            <person name="Stacey G."/>
            <person name="Shoemaker R.C."/>
            <person name="Jackson S.A."/>
        </authorList>
    </citation>
    <scope>NUCLEOTIDE SEQUENCE [LARGE SCALE GENOMIC DNA]</scope>
    <source>
        <strain evidence="5">cv. Williams 82</strain>
        <tissue evidence="4">Callus</tissue>
    </source>
</reference>
<feature type="region of interest" description="Disordered" evidence="1">
    <location>
        <begin position="1"/>
        <end position="53"/>
    </location>
</feature>
<name>C6SX27_SOYBN</name>
<evidence type="ECO:0000313" key="5">
    <source>
        <dbReference type="EnsemblPlants" id="KRH47131"/>
    </source>
</evidence>
<dbReference type="PANTHER" id="PTHR34364">
    <property type="entry name" value="WAS/WASL-INTERACTING FAMILY PROTEIN"/>
    <property type="match status" value="1"/>
</dbReference>
<dbReference type="PaxDb" id="3847-GLYMA07G01270.6"/>
<dbReference type="GeneID" id="100305896"/>
<reference evidence="4" key="4">
    <citation type="submission" date="2018-07" db="EMBL/GenBank/DDBJ databases">
        <title>WGS assembly of Glycine max.</title>
        <authorList>
            <person name="Schmutz J."/>
            <person name="Cannon S."/>
            <person name="Schlueter J."/>
            <person name="Ma J."/>
            <person name="Mitros T."/>
            <person name="Nelson W."/>
            <person name="Hyten D."/>
            <person name="Song Q."/>
            <person name="Thelen J."/>
            <person name="Cheng J."/>
            <person name="Xu D."/>
            <person name="Hellsten U."/>
            <person name="May G."/>
            <person name="Yu Y."/>
            <person name="Sakurai T."/>
            <person name="Umezawa T."/>
            <person name="Bhattacharyya M."/>
            <person name="Sandhu D."/>
            <person name="Valliyodan B."/>
            <person name="Lindquist E."/>
            <person name="Peto M."/>
            <person name="Grant D."/>
            <person name="Shu S."/>
            <person name="Goodstein D."/>
            <person name="Barry K."/>
            <person name="Futrell-Griggs M."/>
            <person name="Abernathy B."/>
            <person name="Du J."/>
            <person name="Tian Z."/>
            <person name="Zhu L."/>
            <person name="Gill N."/>
            <person name="Joshi T."/>
            <person name="Libault M."/>
            <person name="Sethuraman A."/>
            <person name="Zhang X."/>
            <person name="Shinozaki K."/>
            <person name="Nguyen H."/>
            <person name="Wing R."/>
            <person name="Cregan P."/>
            <person name="Specht J."/>
            <person name="Grimwood J."/>
            <person name="Rokhsar D."/>
            <person name="Stacey G."/>
            <person name="Shoemaker R."/>
            <person name="Jackson S."/>
        </authorList>
    </citation>
    <scope>NUCLEOTIDE SEQUENCE</scope>
    <source>
        <tissue evidence="4">Callus</tissue>
    </source>
</reference>
<dbReference type="OrthoDB" id="1907935at2759"/>
<dbReference type="RefSeq" id="XP_006582832.1">
    <property type="nucleotide sequence ID" value="XM_006582769.4"/>
</dbReference>
<reference evidence="5" key="3">
    <citation type="submission" date="2018-02" db="UniProtKB">
        <authorList>
            <consortium name="EnsemblPlants"/>
        </authorList>
    </citation>
    <scope>IDENTIFICATION</scope>
    <source>
        <strain evidence="5">Williams 82</strain>
    </source>
</reference>
<dbReference type="EnsemblPlants" id="KRH47131">
    <property type="protein sequence ID" value="KRH47131"/>
    <property type="gene ID" value="GLYMA_07G010600"/>
</dbReference>
<dbReference type="EMBL" id="CM000840">
    <property type="protein sequence ID" value="KRH47131.1"/>
    <property type="molecule type" value="Genomic_DNA"/>
</dbReference>
<evidence type="ECO:0000313" key="6">
    <source>
        <dbReference type="Proteomes" id="UP000008827"/>
    </source>
</evidence>
<dbReference type="RefSeq" id="NP_001238383.1">
    <property type="nucleotide sequence ID" value="NM_001251454.2"/>
</dbReference>
<dbReference type="OMA" id="PHNATEK"/>
<dbReference type="Gramene" id="KRH47131">
    <property type="protein sequence ID" value="KRH47131"/>
    <property type="gene ID" value="GLYMA_07G010600"/>
</dbReference>
<dbReference type="KEGG" id="gmx:100305896"/>
<evidence type="ECO:0000313" key="4">
    <source>
        <dbReference type="EMBL" id="KRH47131.1"/>
    </source>
</evidence>
<sequence>MSEEGPPKLYTDKPRKARLKQFRGQQKSNAFSSPAAMGTHAATPPPPPPPPKEPFIRRYKFVWPMLLAVNLGVAAYLFTRTKKKGTGEEEQDVTRVSTKDATPHVVEMPVPPPSITNPMIKREPIPENEQCELLKWILEEKRKVKAKDAEEKRKIDEEKALLKKLIRSKSIPSV</sequence>
<feature type="compositionally biased region" description="Polar residues" evidence="1">
    <location>
        <begin position="23"/>
        <end position="32"/>
    </location>
</feature>
<dbReference type="PANTHER" id="PTHR34364:SF1">
    <property type="entry name" value="WAS_WASL-INTERACTING FAMILY PROTEIN"/>
    <property type="match status" value="1"/>
</dbReference>
<proteinExistence type="evidence at transcript level"/>
<keyword evidence="2" id="KW-0812">Transmembrane</keyword>
<organism evidence="3">
    <name type="scientific">Glycine max</name>
    <name type="common">Soybean</name>
    <name type="synonym">Glycine hispida</name>
    <dbReference type="NCBI Taxonomy" id="3847"/>
    <lineage>
        <taxon>Eukaryota</taxon>
        <taxon>Viridiplantae</taxon>
        <taxon>Streptophyta</taxon>
        <taxon>Embryophyta</taxon>
        <taxon>Tracheophyta</taxon>
        <taxon>Spermatophyta</taxon>
        <taxon>Magnoliopsida</taxon>
        <taxon>eudicotyledons</taxon>
        <taxon>Gunneridae</taxon>
        <taxon>Pentapetalae</taxon>
        <taxon>rosids</taxon>
        <taxon>fabids</taxon>
        <taxon>Fabales</taxon>
        <taxon>Fabaceae</taxon>
        <taxon>Papilionoideae</taxon>
        <taxon>50 kb inversion clade</taxon>
        <taxon>NPAAA clade</taxon>
        <taxon>indigoferoid/millettioid clade</taxon>
        <taxon>Phaseoleae</taxon>
        <taxon>Glycine</taxon>
        <taxon>Glycine subgen. Soja</taxon>
    </lineage>
</organism>
<evidence type="ECO:0000256" key="1">
    <source>
        <dbReference type="SAM" id="MobiDB-lite"/>
    </source>
</evidence>
<feature type="compositionally biased region" description="Pro residues" evidence="1">
    <location>
        <begin position="43"/>
        <end position="53"/>
    </location>
</feature>
<keyword evidence="6" id="KW-1185">Reference proteome</keyword>